<protein>
    <submittedName>
        <fullName evidence="1">Uncharacterized protein</fullName>
    </submittedName>
</protein>
<dbReference type="Proteomes" id="UP001185254">
    <property type="component" value="Unassembled WGS sequence"/>
</dbReference>
<gene>
    <name evidence="1" type="ORF">J2776_002812</name>
</gene>
<name>A0ABU1KYU5_9BURK</name>
<evidence type="ECO:0000313" key="1">
    <source>
        <dbReference type="EMBL" id="MDR6376112.1"/>
    </source>
</evidence>
<accession>A0ABU1KYU5</accession>
<comment type="caution">
    <text evidence="1">The sequence shown here is derived from an EMBL/GenBank/DDBJ whole genome shotgun (WGS) entry which is preliminary data.</text>
</comment>
<evidence type="ECO:0000313" key="2">
    <source>
        <dbReference type="Proteomes" id="UP001185254"/>
    </source>
</evidence>
<proteinExistence type="predicted"/>
<sequence>MTIPDDFPRERMPPVVPGVQTKVGAVLSRGRYVLQSEEQRAERYDICEGAGAPPSAQSPFGCREASWTHVC</sequence>
<keyword evidence="2" id="KW-1185">Reference proteome</keyword>
<organism evidence="1 2">
    <name type="scientific">Paraburkholderia caledonica</name>
    <dbReference type="NCBI Taxonomy" id="134536"/>
    <lineage>
        <taxon>Bacteria</taxon>
        <taxon>Pseudomonadati</taxon>
        <taxon>Pseudomonadota</taxon>
        <taxon>Betaproteobacteria</taxon>
        <taxon>Burkholderiales</taxon>
        <taxon>Burkholderiaceae</taxon>
        <taxon>Paraburkholderia</taxon>
    </lineage>
</organism>
<reference evidence="1 2" key="1">
    <citation type="submission" date="2023-07" db="EMBL/GenBank/DDBJ databases">
        <title>Sorghum-associated microbial communities from plants grown in Nebraska, USA.</title>
        <authorList>
            <person name="Schachtman D."/>
        </authorList>
    </citation>
    <scope>NUCLEOTIDE SEQUENCE [LARGE SCALE GENOMIC DNA]</scope>
    <source>
        <strain evidence="1 2">DS1039</strain>
    </source>
</reference>
<dbReference type="EMBL" id="JAVDQN010000002">
    <property type="protein sequence ID" value="MDR6376112.1"/>
    <property type="molecule type" value="Genomic_DNA"/>
</dbReference>